<dbReference type="PANTHER" id="PTHR10656">
    <property type="entry name" value="CELL FATE DETERMINING PROTEIN MAB21-RELATED"/>
    <property type="match status" value="1"/>
</dbReference>
<sequence length="947" mass="110352">MGEPYKMFVSGNSKEGQSEANHFRHDKRCQDVDIMIEIGSISSMDSLEAIPNVPDFVRVLSCEETVQLKYSIDYPARLIKSLHPLPTENEFINATKIKEIILNNIKSSCTFGNTISDSRTYVTGPLLASVEATAQLNYAEILDYFNLFLGYINPLPQSHISDDEVMKRFKEFAETEVNVGRQHVVAFLQNVVGHGVYDVSAQKQLTKDVFSTISPLFDYRLPNDLRKKIEAVLEFYFRYRSYLPGLDAMRDVYSSAHDQHNPLGGDTDYVPYLRLEFWPDALHWFLDRLKRKRSLLYEQVKSVHMHLIGKWSGKTSEGMRNVEFRYSFSVLEKTLAELRTPTEQILNRVARGLFYKYLHKSAPGAALPSANDKYLTSYFVKTTILWMCETIDLDQIYSVKAEFLHGGTAQIDYEDESLAKLIAEQWIEYSSSILRSGRCKHYFIKDLNILDGFSMDYLERLADILGKNVDFSDTRTQRLIFQNDPEEVDHYISQIDKLDEKKQQHLYTVLFSFGSLEFLDDCAKLMHELGYMRDISLSNDVENQWFGVLTILILSPTDNWYLNNWKRWKTLFLDTNRNSDDRMSVLYPDHDVDEGFIVTSKSPLYIVLLLYYSAMARRINETILDEDFAAILGERQSEPPILVGDMIDVFTKIYMNLVTQWPNNHRTVTQDTTKNFNAVLNEMITTLPARRRKLFESDRLTKEEYEREANIVAILNLEDYMAQKTITEISYDLAINHSQTATDISTRTSSENTADLNFGWEMRESTIILYSFRLLFLDHNNLTVTWEPPTLWYLAQRLRIFHELLQITGQQRSVNPLTSRPYSAFLLDSRFPTWEDIYNWDLHTWRILVQNLRSRESTNIDSNEYDGYGYRYEFDGHFFVEFYENQILQWTTSAPENADQFRRLLDGNITKGTLILKLSLNSVLEDSFKQIMQLEGAELRRHTVNIV</sequence>
<dbReference type="EMBL" id="CAJNOQ010010920">
    <property type="protein sequence ID" value="CAF1264356.1"/>
    <property type="molecule type" value="Genomic_DNA"/>
</dbReference>
<dbReference type="Proteomes" id="UP000663829">
    <property type="component" value="Unassembled WGS sequence"/>
</dbReference>
<organism evidence="4 6">
    <name type="scientific">Didymodactylos carnosus</name>
    <dbReference type="NCBI Taxonomy" id="1234261"/>
    <lineage>
        <taxon>Eukaryota</taxon>
        <taxon>Metazoa</taxon>
        <taxon>Spiralia</taxon>
        <taxon>Gnathifera</taxon>
        <taxon>Rotifera</taxon>
        <taxon>Eurotatoria</taxon>
        <taxon>Bdelloidea</taxon>
        <taxon>Philodinida</taxon>
        <taxon>Philodinidae</taxon>
        <taxon>Didymodactylos</taxon>
    </lineage>
</organism>
<dbReference type="InterPro" id="IPR001202">
    <property type="entry name" value="WW_dom"/>
</dbReference>
<evidence type="ECO:0000259" key="3">
    <source>
        <dbReference type="PROSITE" id="PS50020"/>
    </source>
</evidence>
<evidence type="ECO:0000313" key="6">
    <source>
        <dbReference type="Proteomes" id="UP000663829"/>
    </source>
</evidence>
<evidence type="ECO:0000256" key="2">
    <source>
        <dbReference type="SAM" id="MobiDB-lite"/>
    </source>
</evidence>
<reference evidence="4" key="1">
    <citation type="submission" date="2021-02" db="EMBL/GenBank/DDBJ databases">
        <authorList>
            <person name="Nowell W R."/>
        </authorList>
    </citation>
    <scope>NUCLEOTIDE SEQUENCE</scope>
</reference>
<dbReference type="PANTHER" id="PTHR10656:SF42">
    <property type="entry name" value="CYCLIC GMP-AMP SYNTHASE-LIKE PROTEIN-RELATED"/>
    <property type="match status" value="1"/>
</dbReference>
<dbReference type="OrthoDB" id="5961151at2759"/>
<dbReference type="Proteomes" id="UP000681722">
    <property type="component" value="Unassembled WGS sequence"/>
</dbReference>
<proteinExistence type="inferred from homology"/>
<gene>
    <name evidence="4" type="ORF">GPM918_LOCUS26766</name>
    <name evidence="5" type="ORF">SRO942_LOCUS26976</name>
</gene>
<protein>
    <recommendedName>
        <fullName evidence="3">WW domain-containing protein</fullName>
    </recommendedName>
</protein>
<dbReference type="EMBL" id="CAJOBC010020197">
    <property type="protein sequence ID" value="CAF4045427.1"/>
    <property type="molecule type" value="Genomic_DNA"/>
</dbReference>
<evidence type="ECO:0000313" key="5">
    <source>
        <dbReference type="EMBL" id="CAF4045427.1"/>
    </source>
</evidence>
<feature type="compositionally biased region" description="Polar residues" evidence="2">
    <location>
        <begin position="10"/>
        <end position="20"/>
    </location>
</feature>
<dbReference type="InterPro" id="IPR046906">
    <property type="entry name" value="Mab-21_HhH/H2TH-like"/>
</dbReference>
<dbReference type="PROSITE" id="PS50020">
    <property type="entry name" value="WW_DOMAIN_2"/>
    <property type="match status" value="1"/>
</dbReference>
<evidence type="ECO:0000256" key="1">
    <source>
        <dbReference type="ARBA" id="ARBA00008307"/>
    </source>
</evidence>
<comment type="caution">
    <text evidence="4">The sequence shown here is derived from an EMBL/GenBank/DDBJ whole genome shotgun (WGS) entry which is preliminary data.</text>
</comment>
<feature type="region of interest" description="Disordered" evidence="2">
    <location>
        <begin position="1"/>
        <end position="23"/>
    </location>
</feature>
<comment type="similarity">
    <text evidence="1">Belongs to the mab-21 family.</text>
</comment>
<name>A0A815B0T6_9BILA</name>
<keyword evidence="6" id="KW-1185">Reference proteome</keyword>
<dbReference type="AlphaFoldDB" id="A0A815B0T6"/>
<dbReference type="Gene3D" id="1.10.1410.40">
    <property type="match status" value="1"/>
</dbReference>
<dbReference type="Pfam" id="PF20266">
    <property type="entry name" value="Mab-21_C"/>
    <property type="match status" value="1"/>
</dbReference>
<accession>A0A815B0T6</accession>
<feature type="domain" description="WW" evidence="3">
    <location>
        <begin position="754"/>
        <end position="791"/>
    </location>
</feature>
<evidence type="ECO:0000313" key="4">
    <source>
        <dbReference type="EMBL" id="CAF1264356.1"/>
    </source>
</evidence>